<evidence type="ECO:0000313" key="1">
    <source>
        <dbReference type="EMBL" id="QEX19514.1"/>
    </source>
</evidence>
<proteinExistence type="predicted"/>
<protein>
    <recommendedName>
        <fullName evidence="3">DUF5063 domain-containing protein</fullName>
    </recommendedName>
</protein>
<evidence type="ECO:0000313" key="2">
    <source>
        <dbReference type="Proteomes" id="UP000326202"/>
    </source>
</evidence>
<keyword evidence="2" id="KW-1185">Reference proteome</keyword>
<dbReference type="Pfam" id="PF16702">
    <property type="entry name" value="DUF5063"/>
    <property type="match status" value="1"/>
</dbReference>
<dbReference type="RefSeq" id="WP_191908282.1">
    <property type="nucleotide sequence ID" value="NZ_CP042906.1"/>
</dbReference>
<name>A0A5J6MPZ3_9PROT</name>
<reference evidence="1 2" key="1">
    <citation type="submission" date="2019-08" db="EMBL/GenBank/DDBJ databases">
        <title>Hyperibacter terrae gen. nov., sp. nov. and Hyperibacter viscosus sp. nov., two new members in the family Rhodospirillaceae isolated from the rhizosphere of Hypericum perforatum.</title>
        <authorList>
            <person name="Noviana Z."/>
        </authorList>
    </citation>
    <scope>NUCLEOTIDE SEQUENCE [LARGE SCALE GENOMIC DNA]</scope>
    <source>
        <strain evidence="1 2">R5913</strain>
    </source>
</reference>
<sequence length="152" mass="17068">MSESDMIAAAEAYLSLVDAPPNSSEARLSALAETLDRLAFVYHRVTETDLHYEVPDRSHDVYQAAHKAMGRRFPELGFYAVATSKDITAPPMTGDAIDDLVDIADELQQVQWLWDNKSPEAAGNLFRAGYRLHWGRHLQDLRGHLHALLQEP</sequence>
<dbReference type="KEGG" id="htq:FRZ44_48280"/>
<dbReference type="AlphaFoldDB" id="A0A5J6MPZ3"/>
<gene>
    <name evidence="1" type="ORF">FRZ44_48280</name>
</gene>
<dbReference type="EMBL" id="CP042906">
    <property type="protein sequence ID" value="QEX19514.1"/>
    <property type="molecule type" value="Genomic_DNA"/>
</dbReference>
<dbReference type="Gene3D" id="1.20.120.1550">
    <property type="entry name" value="Protein of unknown function DUF5063"/>
    <property type="match status" value="1"/>
</dbReference>
<dbReference type="Proteomes" id="UP000326202">
    <property type="component" value="Chromosome"/>
</dbReference>
<evidence type="ECO:0008006" key="3">
    <source>
        <dbReference type="Google" id="ProtNLM"/>
    </source>
</evidence>
<dbReference type="InterPro" id="IPR032025">
    <property type="entry name" value="DUF5063"/>
</dbReference>
<accession>A0A5J6MPZ3</accession>
<dbReference type="InterPro" id="IPR038312">
    <property type="entry name" value="DUF5063_sf"/>
</dbReference>
<organism evidence="1 2">
    <name type="scientific">Hypericibacter terrae</name>
    <dbReference type="NCBI Taxonomy" id="2602015"/>
    <lineage>
        <taxon>Bacteria</taxon>
        <taxon>Pseudomonadati</taxon>
        <taxon>Pseudomonadota</taxon>
        <taxon>Alphaproteobacteria</taxon>
        <taxon>Rhodospirillales</taxon>
        <taxon>Dongiaceae</taxon>
        <taxon>Hypericibacter</taxon>
    </lineage>
</organism>